<protein>
    <submittedName>
        <fullName evidence="1">Uncharacterized protein</fullName>
    </submittedName>
</protein>
<evidence type="ECO:0000313" key="1">
    <source>
        <dbReference type="EMBL" id="RHN58710.1"/>
    </source>
</evidence>
<dbReference type="AlphaFoldDB" id="A0A396HZD9"/>
<sequence>MTSAKHRLSHYLVFGYKYVRRMYGWYVSNLQHSKHCYCPFLFHFFL</sequence>
<reference evidence="1" key="1">
    <citation type="journal article" date="2018" name="Nat. Plants">
        <title>Whole-genome landscape of Medicago truncatula symbiotic genes.</title>
        <authorList>
            <person name="Pecrix Y."/>
            <person name="Gamas P."/>
            <person name="Carrere S."/>
        </authorList>
    </citation>
    <scope>NUCLEOTIDE SEQUENCE</scope>
    <source>
        <tissue evidence="1">Leaves</tissue>
    </source>
</reference>
<dbReference type="EMBL" id="PSQE01000004">
    <property type="protein sequence ID" value="RHN58710.1"/>
    <property type="molecule type" value="Genomic_DNA"/>
</dbReference>
<dbReference type="Proteomes" id="UP000265566">
    <property type="component" value="Chromosome 4"/>
</dbReference>
<name>A0A396HZD9_MEDTR</name>
<gene>
    <name evidence="1" type="ORF">MtrunA17_Chr4g0005271</name>
</gene>
<dbReference type="Gramene" id="rna20644">
    <property type="protein sequence ID" value="RHN58710.1"/>
    <property type="gene ID" value="gene20644"/>
</dbReference>
<accession>A0A396HZD9</accession>
<proteinExistence type="predicted"/>
<organism evidence="1">
    <name type="scientific">Medicago truncatula</name>
    <name type="common">Barrel medic</name>
    <name type="synonym">Medicago tribuloides</name>
    <dbReference type="NCBI Taxonomy" id="3880"/>
    <lineage>
        <taxon>Eukaryota</taxon>
        <taxon>Viridiplantae</taxon>
        <taxon>Streptophyta</taxon>
        <taxon>Embryophyta</taxon>
        <taxon>Tracheophyta</taxon>
        <taxon>Spermatophyta</taxon>
        <taxon>Magnoliopsida</taxon>
        <taxon>eudicotyledons</taxon>
        <taxon>Gunneridae</taxon>
        <taxon>Pentapetalae</taxon>
        <taxon>rosids</taxon>
        <taxon>fabids</taxon>
        <taxon>Fabales</taxon>
        <taxon>Fabaceae</taxon>
        <taxon>Papilionoideae</taxon>
        <taxon>50 kb inversion clade</taxon>
        <taxon>NPAAA clade</taxon>
        <taxon>Hologalegina</taxon>
        <taxon>IRL clade</taxon>
        <taxon>Trifolieae</taxon>
        <taxon>Medicago</taxon>
    </lineage>
</organism>
<comment type="caution">
    <text evidence="1">The sequence shown here is derived from an EMBL/GenBank/DDBJ whole genome shotgun (WGS) entry which is preliminary data.</text>
</comment>